<dbReference type="EMBL" id="CP022022">
    <property type="protein sequence ID" value="ASF42143.1"/>
    <property type="molecule type" value="Genomic_DNA"/>
</dbReference>
<name>A0A1Z4BLJ0_9FLAO</name>
<dbReference type="GO" id="GO:0000287">
    <property type="term" value="F:magnesium ion binding"/>
    <property type="evidence" value="ECO:0007669"/>
    <property type="project" value="InterPro"/>
</dbReference>
<dbReference type="Proteomes" id="UP000197007">
    <property type="component" value="Chromosome"/>
</dbReference>
<dbReference type="InterPro" id="IPR037143">
    <property type="entry name" value="4-PPantetheinyl_Trfase_dom_sf"/>
</dbReference>
<evidence type="ECO:0000313" key="4">
    <source>
        <dbReference type="Proteomes" id="UP000197007"/>
    </source>
</evidence>
<organism evidence="3 4">
    <name type="scientific">Capnocytophaga endodontalis</name>
    <dbReference type="NCBI Taxonomy" id="2708117"/>
    <lineage>
        <taxon>Bacteria</taxon>
        <taxon>Pseudomonadati</taxon>
        <taxon>Bacteroidota</taxon>
        <taxon>Flavobacteriia</taxon>
        <taxon>Flavobacteriales</taxon>
        <taxon>Flavobacteriaceae</taxon>
        <taxon>Capnocytophaga</taxon>
    </lineage>
</organism>
<dbReference type="KEGG" id="capn:CBG49_03055"/>
<reference evidence="4" key="1">
    <citation type="submission" date="2017-06" db="EMBL/GenBank/DDBJ databases">
        <title>Complete genome sequence of Capnocytophaga sp. KCOM 1579 (=ChDC OS43) isolated from a human refractory periapical abscess lesion.</title>
        <authorList>
            <person name="Kook J.-K."/>
            <person name="Park S.-N."/>
            <person name="Lim Y.K."/>
            <person name="Roh H."/>
        </authorList>
    </citation>
    <scope>NUCLEOTIDE SEQUENCE [LARGE SCALE GENOMIC DNA]</scope>
    <source>
        <strain evidence="4">ChDC OS43</strain>
    </source>
</reference>
<evidence type="ECO:0000256" key="1">
    <source>
        <dbReference type="ARBA" id="ARBA00022679"/>
    </source>
</evidence>
<evidence type="ECO:0000313" key="3">
    <source>
        <dbReference type="EMBL" id="ASF42143.1"/>
    </source>
</evidence>
<keyword evidence="4" id="KW-1185">Reference proteome</keyword>
<proteinExistence type="predicted"/>
<dbReference type="InterPro" id="IPR008278">
    <property type="entry name" value="4-PPantetheinyl_Trfase_dom"/>
</dbReference>
<evidence type="ECO:0000259" key="2">
    <source>
        <dbReference type="Pfam" id="PF01648"/>
    </source>
</evidence>
<dbReference type="Pfam" id="PF01648">
    <property type="entry name" value="ACPS"/>
    <property type="match status" value="1"/>
</dbReference>
<accession>A0A1Z4BLJ0</accession>
<dbReference type="AlphaFoldDB" id="A0A1Z4BLJ0"/>
<dbReference type="RefSeq" id="WP_009750735.1">
    <property type="nucleotide sequence ID" value="NZ_CP022022.1"/>
</dbReference>
<gene>
    <name evidence="3" type="ORF">CBG49_03055</name>
</gene>
<feature type="domain" description="4'-phosphopantetheinyl transferase" evidence="2">
    <location>
        <begin position="104"/>
        <end position="201"/>
    </location>
</feature>
<dbReference type="SUPFAM" id="SSF56214">
    <property type="entry name" value="4'-phosphopantetheinyl transferase"/>
    <property type="match status" value="2"/>
</dbReference>
<dbReference type="GO" id="GO:0008897">
    <property type="term" value="F:holo-[acyl-carrier-protein] synthase activity"/>
    <property type="evidence" value="ECO:0007669"/>
    <property type="project" value="InterPro"/>
</dbReference>
<keyword evidence="1" id="KW-0808">Transferase</keyword>
<protein>
    <recommendedName>
        <fullName evidence="2">4'-phosphopantetheinyl transferase domain-containing protein</fullName>
    </recommendedName>
</protein>
<sequence>MPLIKTFDIDVKTKLYLWDVEERLTDLQQAVVLTPQQQESLNAIHNEKGKKNFLATRVLLKNIGYTPTALFYDPNGKPFLSDGKQISISHSFNKVAVIISDRKVGVDIEKKRQKIVAIAHKFTQWNFRAASFSLESIIQKLTMTWCAKEVGFKIHGNPELTLNDVKVRDFFPTDSSTEILVGRGKYEVHFIFIEDYVLGYCHSIK</sequence>
<dbReference type="Gene3D" id="3.90.470.20">
    <property type="entry name" value="4'-phosphopantetheinyl transferase domain"/>
    <property type="match status" value="1"/>
</dbReference>